<name>G9P4F8_HYPAI</name>
<dbReference type="RefSeq" id="XP_013939538.1">
    <property type="nucleotide sequence ID" value="XM_014084063.1"/>
</dbReference>
<dbReference type="GeneID" id="25779363"/>
<feature type="compositionally biased region" description="Polar residues" evidence="1">
    <location>
        <begin position="266"/>
        <end position="275"/>
    </location>
</feature>
<dbReference type="EMBL" id="ABDG02000027">
    <property type="protein sequence ID" value="EHK41159.1"/>
    <property type="molecule type" value="Genomic_DNA"/>
</dbReference>
<dbReference type="Proteomes" id="UP000005426">
    <property type="component" value="Unassembled WGS sequence"/>
</dbReference>
<comment type="caution">
    <text evidence="2">The sequence shown here is derived from an EMBL/GenBank/DDBJ whole genome shotgun (WGS) entry which is preliminary data.</text>
</comment>
<dbReference type="AlphaFoldDB" id="G9P4F8"/>
<dbReference type="eggNOG" id="ENOG502R6AA">
    <property type="taxonomic scope" value="Eukaryota"/>
</dbReference>
<gene>
    <name evidence="2" type="ORF">TRIATDRAFT_277533</name>
</gene>
<evidence type="ECO:0000313" key="2">
    <source>
        <dbReference type="EMBL" id="EHK41159.1"/>
    </source>
</evidence>
<feature type="region of interest" description="Disordered" evidence="1">
    <location>
        <begin position="220"/>
        <end position="288"/>
    </location>
</feature>
<evidence type="ECO:0000313" key="3">
    <source>
        <dbReference type="Proteomes" id="UP000005426"/>
    </source>
</evidence>
<reference evidence="2 3" key="1">
    <citation type="journal article" date="2011" name="Genome Biol.">
        <title>Comparative genome sequence analysis underscores mycoparasitism as the ancestral life style of Trichoderma.</title>
        <authorList>
            <person name="Kubicek C.P."/>
            <person name="Herrera-Estrella A."/>
            <person name="Seidl-Seiboth V."/>
            <person name="Martinez D.A."/>
            <person name="Druzhinina I.S."/>
            <person name="Thon M."/>
            <person name="Zeilinger S."/>
            <person name="Casas-Flores S."/>
            <person name="Horwitz B.A."/>
            <person name="Mukherjee P.K."/>
            <person name="Mukherjee M."/>
            <person name="Kredics L."/>
            <person name="Alcaraz L.D."/>
            <person name="Aerts A."/>
            <person name="Antal Z."/>
            <person name="Atanasova L."/>
            <person name="Cervantes-Badillo M.G."/>
            <person name="Challacombe J."/>
            <person name="Chertkov O."/>
            <person name="McCluskey K."/>
            <person name="Coulpier F."/>
            <person name="Deshpande N."/>
            <person name="von Doehren H."/>
            <person name="Ebbole D.J."/>
            <person name="Esquivel-Naranjo E.U."/>
            <person name="Fekete E."/>
            <person name="Flipphi M."/>
            <person name="Glaser F."/>
            <person name="Gomez-Rodriguez E.Y."/>
            <person name="Gruber S."/>
            <person name="Han C."/>
            <person name="Henrissat B."/>
            <person name="Hermosa R."/>
            <person name="Hernandez-Onate M."/>
            <person name="Karaffa L."/>
            <person name="Kosti I."/>
            <person name="Le Crom S."/>
            <person name="Lindquist E."/>
            <person name="Lucas S."/>
            <person name="Luebeck M."/>
            <person name="Luebeck P.S."/>
            <person name="Margeot A."/>
            <person name="Metz B."/>
            <person name="Misra M."/>
            <person name="Nevalainen H."/>
            <person name="Omann M."/>
            <person name="Packer N."/>
            <person name="Perrone G."/>
            <person name="Uresti-Rivera E.E."/>
            <person name="Salamov A."/>
            <person name="Schmoll M."/>
            <person name="Seiboth B."/>
            <person name="Shapiro H."/>
            <person name="Sukno S."/>
            <person name="Tamayo-Ramos J.A."/>
            <person name="Tisch D."/>
            <person name="Wiest A."/>
            <person name="Wilkinson H.H."/>
            <person name="Zhang M."/>
            <person name="Coutinho P.M."/>
            <person name="Kenerley C.M."/>
            <person name="Monte E."/>
            <person name="Baker S.E."/>
            <person name="Grigoriev I.V."/>
        </authorList>
    </citation>
    <scope>NUCLEOTIDE SEQUENCE [LARGE SCALE GENOMIC DNA]</scope>
    <source>
        <strain evidence="3">ATCC 20476 / IMI 206040</strain>
    </source>
</reference>
<evidence type="ECO:0000256" key="1">
    <source>
        <dbReference type="SAM" id="MobiDB-lite"/>
    </source>
</evidence>
<accession>G9P4F8</accession>
<keyword evidence="3" id="KW-1185">Reference proteome</keyword>
<feature type="compositionally biased region" description="Acidic residues" evidence="1">
    <location>
        <begin position="236"/>
        <end position="247"/>
    </location>
</feature>
<dbReference type="KEGG" id="tatv:25779363"/>
<feature type="compositionally biased region" description="Low complexity" evidence="1">
    <location>
        <begin position="276"/>
        <end position="288"/>
    </location>
</feature>
<protein>
    <submittedName>
        <fullName evidence="2">Uncharacterized protein</fullName>
    </submittedName>
</protein>
<proteinExistence type="predicted"/>
<dbReference type="HOGENOM" id="CLU_966633_0_0_1"/>
<dbReference type="OrthoDB" id="10461183at2759"/>
<organism evidence="2 3">
    <name type="scientific">Hypocrea atroviridis (strain ATCC 20476 / IMI 206040)</name>
    <name type="common">Trichoderma atroviride</name>
    <dbReference type="NCBI Taxonomy" id="452589"/>
    <lineage>
        <taxon>Eukaryota</taxon>
        <taxon>Fungi</taxon>
        <taxon>Dikarya</taxon>
        <taxon>Ascomycota</taxon>
        <taxon>Pezizomycotina</taxon>
        <taxon>Sordariomycetes</taxon>
        <taxon>Hypocreomycetidae</taxon>
        <taxon>Hypocreales</taxon>
        <taxon>Hypocreaceae</taxon>
        <taxon>Trichoderma</taxon>
    </lineage>
</organism>
<sequence>MFSGIGRLKRIEAEASRINGPSFEAEGELDRPSLIALSIMKRLADAPPMVCEHWKKMSMVLSNTPSDFHTISTLAKWLEYCLRQEEMHWSNVDSFGNGLTLEKLSAMDFNEILDSICILSGIDAGDKHPIEAMQESFMEFAIDCMALQSMQERLKDSFLGRPIQRGGPTTLEKFGQRWQSVIEELGLGKMGAPMRVYLGMLGECLDPMTEDSCLHIEASTSEGAGSNDAGSKDADSENDESVNDDCENYGSRDDNFENAGSDDYNSRASDTNAQESLSSLSSLSSLDF</sequence>